<proteinExistence type="predicted"/>
<keyword evidence="2" id="KW-1185">Reference proteome</keyword>
<evidence type="ECO:0000313" key="2">
    <source>
        <dbReference type="Proteomes" id="UP000181884"/>
    </source>
</evidence>
<evidence type="ECO:0000313" key="1">
    <source>
        <dbReference type="EMBL" id="OJG19135.1"/>
    </source>
</evidence>
<dbReference type="RefSeq" id="WP_067389223.1">
    <property type="nucleotide sequence ID" value="NZ_JXKH01000002.1"/>
</dbReference>
<dbReference type="EMBL" id="JXKH01000002">
    <property type="protein sequence ID" value="OJG19135.1"/>
    <property type="molecule type" value="Genomic_DNA"/>
</dbReference>
<gene>
    <name evidence="1" type="ORF">RU97_GL000706</name>
</gene>
<dbReference type="Proteomes" id="UP000181884">
    <property type="component" value="Unassembled WGS sequence"/>
</dbReference>
<accession>A0A1L8RHE8</accession>
<evidence type="ECO:0008006" key="3">
    <source>
        <dbReference type="Google" id="ProtNLM"/>
    </source>
</evidence>
<name>A0A1L8RHE8_9ENTE</name>
<comment type="caution">
    <text evidence="1">The sequence shown here is derived from an EMBL/GenBank/DDBJ whole genome shotgun (WGS) entry which is preliminary data.</text>
</comment>
<dbReference type="AlphaFoldDB" id="A0A1L8RHE8"/>
<organism evidence="1 2">
    <name type="scientific">Enterococcus canis</name>
    <dbReference type="NCBI Taxonomy" id="214095"/>
    <lineage>
        <taxon>Bacteria</taxon>
        <taxon>Bacillati</taxon>
        <taxon>Bacillota</taxon>
        <taxon>Bacilli</taxon>
        <taxon>Lactobacillales</taxon>
        <taxon>Enterococcaceae</taxon>
        <taxon>Enterococcus</taxon>
    </lineage>
</organism>
<sequence>MEKQVLTSYMAHLTPEDLAIIEQLDQLIRTTAKVESYILTGMRNGSTEPMIGYHKNKSQLDHAPEERTFLIGLAKDSEEFKVYVNAVKHNRFLVNHYRDQLGEVNVYSNTLAFRHLDQVDRVVFTEMIREACSLYS</sequence>
<protein>
    <recommendedName>
        <fullName evidence="3">DUF1801 domain-containing protein</fullName>
    </recommendedName>
</protein>
<reference evidence="1 2" key="1">
    <citation type="submission" date="2014-12" db="EMBL/GenBank/DDBJ databases">
        <title>Draft genome sequences of 29 type strains of Enterococci.</title>
        <authorList>
            <person name="Zhong Z."/>
            <person name="Sun Z."/>
            <person name="Liu W."/>
            <person name="Zhang W."/>
            <person name="Zhang H."/>
        </authorList>
    </citation>
    <scope>NUCLEOTIDE SEQUENCE [LARGE SCALE GENOMIC DNA]</scope>
    <source>
        <strain evidence="1 2">DSM 17029</strain>
    </source>
</reference>